<accession>A0A6J4T349</accession>
<proteinExistence type="predicted"/>
<protein>
    <submittedName>
        <fullName evidence="2">Uncharacterized protein</fullName>
    </submittedName>
</protein>
<dbReference type="AlphaFoldDB" id="A0A6J4T349"/>
<sequence length="50" mass="5119">MGVGARGGGTGHEADLPASPGREAEARPPRGRPRRSGTPSASRRSPRRAA</sequence>
<reference evidence="2" key="1">
    <citation type="submission" date="2020-02" db="EMBL/GenBank/DDBJ databases">
        <authorList>
            <person name="Meier V. D."/>
        </authorList>
    </citation>
    <scope>NUCLEOTIDE SEQUENCE</scope>
    <source>
        <strain evidence="2">AVDCRST_MAG53</strain>
    </source>
</reference>
<evidence type="ECO:0000256" key="1">
    <source>
        <dbReference type="SAM" id="MobiDB-lite"/>
    </source>
</evidence>
<gene>
    <name evidence="2" type="ORF">AVDCRST_MAG53-2678</name>
</gene>
<feature type="compositionally biased region" description="Gly residues" evidence="1">
    <location>
        <begin position="1"/>
        <end position="11"/>
    </location>
</feature>
<evidence type="ECO:0000313" key="2">
    <source>
        <dbReference type="EMBL" id="CAA9511816.1"/>
    </source>
</evidence>
<dbReference type="EMBL" id="CADCVR010000084">
    <property type="protein sequence ID" value="CAA9511816.1"/>
    <property type="molecule type" value="Genomic_DNA"/>
</dbReference>
<feature type="region of interest" description="Disordered" evidence="1">
    <location>
        <begin position="1"/>
        <end position="50"/>
    </location>
</feature>
<name>A0A6J4T349_9ACTN</name>
<organism evidence="2">
    <name type="scientific">uncultured Solirubrobacteraceae bacterium</name>
    <dbReference type="NCBI Taxonomy" id="1162706"/>
    <lineage>
        <taxon>Bacteria</taxon>
        <taxon>Bacillati</taxon>
        <taxon>Actinomycetota</taxon>
        <taxon>Thermoleophilia</taxon>
        <taxon>Solirubrobacterales</taxon>
        <taxon>Solirubrobacteraceae</taxon>
        <taxon>environmental samples</taxon>
    </lineage>
</organism>